<evidence type="ECO:0000259" key="1">
    <source>
        <dbReference type="Pfam" id="PF21686"/>
    </source>
</evidence>
<gene>
    <name evidence="2" type="ORF">J2X16_003139</name>
</gene>
<evidence type="ECO:0000313" key="2">
    <source>
        <dbReference type="EMBL" id="MDR7297790.1"/>
    </source>
</evidence>
<feature type="domain" description="DNA ligase D polymerase" evidence="1">
    <location>
        <begin position="17"/>
        <end position="270"/>
    </location>
</feature>
<dbReference type="Proteomes" id="UP001180536">
    <property type="component" value="Unassembled WGS sequence"/>
</dbReference>
<proteinExistence type="predicted"/>
<dbReference type="RefSeq" id="WP_310346339.1">
    <property type="nucleotide sequence ID" value="NZ_JAVDXQ010000004.1"/>
</dbReference>
<dbReference type="NCBIfam" id="TIGR02778">
    <property type="entry name" value="ligD_pol"/>
    <property type="match status" value="1"/>
</dbReference>
<dbReference type="PANTHER" id="PTHR42705:SF2">
    <property type="entry name" value="BIFUNCTIONAL NON-HOMOLOGOUS END JOINING PROTEIN LIGD"/>
    <property type="match status" value="1"/>
</dbReference>
<reference evidence="2 3" key="1">
    <citation type="submission" date="2023-07" db="EMBL/GenBank/DDBJ databases">
        <title>Sorghum-associated microbial communities from plants grown in Nebraska, USA.</title>
        <authorList>
            <person name="Schachtman D."/>
        </authorList>
    </citation>
    <scope>NUCLEOTIDE SEQUENCE [LARGE SCALE GENOMIC DNA]</scope>
    <source>
        <strain evidence="2 3">BE310</strain>
    </source>
</reference>
<accession>A0ABU1ZAY8</accession>
<dbReference type="GO" id="GO:0003910">
    <property type="term" value="F:DNA ligase (ATP) activity"/>
    <property type="evidence" value="ECO:0007669"/>
    <property type="project" value="UniProtKB-EC"/>
</dbReference>
<dbReference type="EC" id="6.5.1.1" evidence="2"/>
<keyword evidence="3" id="KW-1185">Reference proteome</keyword>
<keyword evidence="2" id="KW-0436">Ligase</keyword>
<evidence type="ECO:0000313" key="3">
    <source>
        <dbReference type="Proteomes" id="UP001180536"/>
    </source>
</evidence>
<dbReference type="InterPro" id="IPR052171">
    <property type="entry name" value="NHEJ_LigD"/>
</dbReference>
<sequence length="290" mass="31320">MKLTHPERVVDAASGATKADVARYYDGVADWLLAELKSRPVALLRAPEGVGEGGFFQKHAGKAAWPGLRLLDAALWPGHDALLALPTRTALLGAVQMNTLEFHAWNARVPRLDKPDRMVFDLDPGDGVDWAAIRDGAVRVRDLLGELGLRSWLKTSGGRGLHVVVPLAARWPVDTVRAFSQAVVQRLAGREPERFVAKSGADNRVGRIFVDYLRNGEGATTVAAYSLRARPGLGVSMPLAWEDLAALESPTHWTVTNALQHLAGRPADPWAELGAHKQSLAAPLKALPSL</sequence>
<protein>
    <submittedName>
        <fullName evidence="2">Bifunctional non-homologous end joining protein LigD</fullName>
        <ecNumber evidence="2">6.5.1.1</ecNumber>
    </submittedName>
</protein>
<dbReference type="EMBL" id="JAVDXQ010000004">
    <property type="protein sequence ID" value="MDR7297790.1"/>
    <property type="molecule type" value="Genomic_DNA"/>
</dbReference>
<name>A0ABU1ZAY8_9BURK</name>
<comment type="caution">
    <text evidence="2">The sequence shown here is derived from an EMBL/GenBank/DDBJ whole genome shotgun (WGS) entry which is preliminary data.</text>
</comment>
<dbReference type="Gene3D" id="3.90.920.10">
    <property type="entry name" value="DNA primase, PRIM domain"/>
    <property type="match status" value="1"/>
</dbReference>
<dbReference type="PANTHER" id="PTHR42705">
    <property type="entry name" value="BIFUNCTIONAL NON-HOMOLOGOUS END JOINING PROTEIN LIGD"/>
    <property type="match status" value="1"/>
</dbReference>
<dbReference type="InterPro" id="IPR014145">
    <property type="entry name" value="LigD_pol_dom"/>
</dbReference>
<dbReference type="Pfam" id="PF21686">
    <property type="entry name" value="LigD_Prim-Pol"/>
    <property type="match status" value="1"/>
</dbReference>
<organism evidence="2 3">
    <name type="scientific">Pelomonas aquatica</name>
    <dbReference type="NCBI Taxonomy" id="431058"/>
    <lineage>
        <taxon>Bacteria</taxon>
        <taxon>Pseudomonadati</taxon>
        <taxon>Pseudomonadota</taxon>
        <taxon>Betaproteobacteria</taxon>
        <taxon>Burkholderiales</taxon>
        <taxon>Sphaerotilaceae</taxon>
        <taxon>Roseateles</taxon>
    </lineage>
</organism>